<evidence type="ECO:0000313" key="2">
    <source>
        <dbReference type="WBParaSite" id="jg12948"/>
    </source>
</evidence>
<accession>A0A915CWM5</accession>
<dbReference type="Proteomes" id="UP000887574">
    <property type="component" value="Unplaced"/>
</dbReference>
<protein>
    <submittedName>
        <fullName evidence="2">Uncharacterized protein</fullName>
    </submittedName>
</protein>
<proteinExistence type="predicted"/>
<keyword evidence="1" id="KW-1185">Reference proteome</keyword>
<organism evidence="1 2">
    <name type="scientific">Ditylenchus dipsaci</name>
    <dbReference type="NCBI Taxonomy" id="166011"/>
    <lineage>
        <taxon>Eukaryota</taxon>
        <taxon>Metazoa</taxon>
        <taxon>Ecdysozoa</taxon>
        <taxon>Nematoda</taxon>
        <taxon>Chromadorea</taxon>
        <taxon>Rhabditida</taxon>
        <taxon>Tylenchina</taxon>
        <taxon>Tylenchomorpha</taxon>
        <taxon>Sphaerularioidea</taxon>
        <taxon>Anguinidae</taxon>
        <taxon>Anguininae</taxon>
        <taxon>Ditylenchus</taxon>
    </lineage>
</organism>
<dbReference type="WBParaSite" id="jg12948">
    <property type="protein sequence ID" value="jg12948"/>
    <property type="gene ID" value="jg12948"/>
</dbReference>
<sequence length="113" mass="13012">MRDQLSSLLRDKYHLEDQRRDLGRQYRDDLTALESLNMPIQQREQQEAALNATYSQQAGTLCQRIEVYQHKIDICRAKLDNLGATIKLLKSLTNSSHCEESSLNISDPGFIDM</sequence>
<reference evidence="2" key="1">
    <citation type="submission" date="2022-11" db="UniProtKB">
        <authorList>
            <consortium name="WormBaseParasite"/>
        </authorList>
    </citation>
    <scope>IDENTIFICATION</scope>
</reference>
<name>A0A915CWM5_9BILA</name>
<dbReference type="AlphaFoldDB" id="A0A915CWM5"/>
<evidence type="ECO:0000313" key="1">
    <source>
        <dbReference type="Proteomes" id="UP000887574"/>
    </source>
</evidence>